<proteinExistence type="predicted"/>
<dbReference type="EMBL" id="PPTF01000018">
    <property type="protein sequence ID" value="POA99721.1"/>
    <property type="molecule type" value="Genomic_DNA"/>
</dbReference>
<dbReference type="InterPro" id="IPR037026">
    <property type="entry name" value="Vgr_OB-fold_dom_sf"/>
</dbReference>
<dbReference type="Gene3D" id="2.40.50.230">
    <property type="entry name" value="Gp5 N-terminal domain"/>
    <property type="match status" value="1"/>
</dbReference>
<evidence type="ECO:0000313" key="3">
    <source>
        <dbReference type="Proteomes" id="UP000236416"/>
    </source>
</evidence>
<dbReference type="Pfam" id="PF04717">
    <property type="entry name" value="Phage_base_V"/>
    <property type="match status" value="1"/>
</dbReference>
<evidence type="ECO:0000313" key="2">
    <source>
        <dbReference type="EMBL" id="POA99721.1"/>
    </source>
</evidence>
<dbReference type="AlphaFoldDB" id="A0A2K4MRJ1"/>
<dbReference type="Gene3D" id="6.20.150.10">
    <property type="match status" value="1"/>
</dbReference>
<gene>
    <name evidence="2" type="ORF">C2134_04955</name>
</gene>
<dbReference type="InterPro" id="IPR006531">
    <property type="entry name" value="Gp5/Vgr_OB"/>
</dbReference>
<accession>A0A2K4MRJ1</accession>
<name>A0A2K4MRJ1_9NEIS</name>
<reference evidence="2 3" key="1">
    <citation type="submission" date="2018-01" db="EMBL/GenBank/DDBJ databases">
        <title>Genomic Sequence of Chromobacterium MWU13-2610 from wild cranberry bogs within the Cape Cod National Seashore.</title>
        <authorList>
            <person name="O'Hara-Hanley K."/>
            <person name="Soby S."/>
            <person name="Harrison A."/>
        </authorList>
    </citation>
    <scope>NUCLEOTIDE SEQUENCE [LARGE SCALE GENOMIC DNA]</scope>
    <source>
        <strain evidence="2 3">MWU13-2610</strain>
    </source>
</reference>
<dbReference type="Proteomes" id="UP000236416">
    <property type="component" value="Unassembled WGS sequence"/>
</dbReference>
<evidence type="ECO:0000259" key="1">
    <source>
        <dbReference type="Pfam" id="PF04717"/>
    </source>
</evidence>
<dbReference type="InterPro" id="IPR013046">
    <property type="entry name" value="GpV/Gp45"/>
</dbReference>
<feature type="domain" description="Gp5/Type VI secretion system Vgr protein OB-fold" evidence="1">
    <location>
        <begin position="20"/>
        <end position="83"/>
    </location>
</feature>
<dbReference type="RefSeq" id="WP_103318028.1">
    <property type="nucleotide sequence ID" value="NZ_PPTF01000018.1"/>
</dbReference>
<comment type="caution">
    <text evidence="2">The sequence shown here is derived from an EMBL/GenBank/DDBJ whole genome shotgun (WGS) entry which is preliminary data.</text>
</comment>
<dbReference type="NCBIfam" id="TIGR01644">
    <property type="entry name" value="phage_P2_V"/>
    <property type="match status" value="1"/>
</dbReference>
<sequence length="233" mass="24113">MNDVSLPDALATLKFGSVAEQDPDTHRVRVRLPELGQLLTAWLPVLSRKSLKDKDYWLPDIGEQVAVLLDARGEDGVVLGAIYSEQDAVPVKSADKWQRRFSDGAVLEYDRKDSQLTVSGAVKHVLVQTQADITLKTQNTLTGDAGDAVLIKGGNTITLQAGGKVSINAPATEISGTLTVKGAITGQGGMAVSGGGGATVSGSVNVSGDVIASGKSLVGHNHMGAHGPTSPPL</sequence>
<protein>
    <submittedName>
        <fullName evidence="2">Phage baseplate assembly protein V</fullName>
    </submittedName>
</protein>
<organism evidence="2 3">
    <name type="scientific">Chromobacterium sinusclupearum</name>
    <dbReference type="NCBI Taxonomy" id="2077146"/>
    <lineage>
        <taxon>Bacteria</taxon>
        <taxon>Pseudomonadati</taxon>
        <taxon>Pseudomonadota</taxon>
        <taxon>Betaproteobacteria</taxon>
        <taxon>Neisseriales</taxon>
        <taxon>Chromobacteriaceae</taxon>
        <taxon>Chromobacterium</taxon>
    </lineage>
</organism>
<keyword evidence="3" id="KW-1185">Reference proteome</keyword>